<gene>
    <name evidence="3" type="ORF">QF035_009444</name>
</gene>
<dbReference type="EMBL" id="JAUSZI010000002">
    <property type="protein sequence ID" value="MDQ1031862.1"/>
    <property type="molecule type" value="Genomic_DNA"/>
</dbReference>
<dbReference type="PANTHER" id="PTHR48106:SF17">
    <property type="entry name" value="ENOYL REDUCTASE (ER) DOMAIN-CONTAINING PROTEIN"/>
    <property type="match status" value="1"/>
</dbReference>
<reference evidence="3 4" key="1">
    <citation type="submission" date="2023-07" db="EMBL/GenBank/DDBJ databases">
        <title>Comparative genomics of wheat-associated soil bacteria to identify genetic determinants of phenazine resistance.</title>
        <authorList>
            <person name="Mouncey N."/>
        </authorList>
    </citation>
    <scope>NUCLEOTIDE SEQUENCE [LARGE SCALE GENOMIC DNA]</scope>
    <source>
        <strain evidence="3 4">V2I4</strain>
    </source>
</reference>
<organism evidence="3 4">
    <name type="scientific">Streptomyces umbrinus</name>
    <dbReference type="NCBI Taxonomy" id="67370"/>
    <lineage>
        <taxon>Bacteria</taxon>
        <taxon>Bacillati</taxon>
        <taxon>Actinomycetota</taxon>
        <taxon>Actinomycetes</taxon>
        <taxon>Kitasatosporales</taxon>
        <taxon>Streptomycetaceae</taxon>
        <taxon>Streptomyces</taxon>
        <taxon>Streptomyces phaeochromogenes group</taxon>
    </lineage>
</organism>
<comment type="caution">
    <text evidence="3">The sequence shown here is derived from an EMBL/GenBank/DDBJ whole genome shotgun (WGS) entry which is preliminary data.</text>
</comment>
<accession>A0ABU0T7R7</accession>
<dbReference type="Gene3D" id="3.40.50.720">
    <property type="entry name" value="NAD(P)-binding Rossmann-like Domain"/>
    <property type="match status" value="1"/>
</dbReference>
<sequence>MIHTDAWVLHAGPETADAETRPTGTLHRESFSFVEPRDHEALVEPLYGSWEANIEHARSRRPIDVCRLRHEEKVVLGNLGIVRILNPGTSASLQEGDICMVMPFSKRDRYGYAELVYAYEAPRTVGLLAKRTKIDSELLLPIPEDSKYSLPQWAAYARYFTAWDNWRIAHRCWSTQMEGQDPGDHLVFGWGGGVVLAELQLAKRAGFRVAMTAGSNARLAELDRLGITGVDRRLFPHLTNDPDNPPSDPASVASYRTSEKEFLRTINALSDGAGVAIFVDNMGAPLYKATVKAMARQGVITTVGWKQGMRTYNLRASECINRHLHVNTHVWRYDDCATIRDQQERTDWIPSVDPAGIYDFDDVEQLAGDYSKGRVESYFPLYRVHQT</sequence>
<dbReference type="InterPro" id="IPR036291">
    <property type="entry name" value="NAD(P)-bd_dom_sf"/>
</dbReference>
<dbReference type="SUPFAM" id="SSF51735">
    <property type="entry name" value="NAD(P)-binding Rossmann-fold domains"/>
    <property type="match status" value="1"/>
</dbReference>
<keyword evidence="1" id="KW-0521">NADP</keyword>
<evidence type="ECO:0000256" key="2">
    <source>
        <dbReference type="ARBA" id="ARBA00023002"/>
    </source>
</evidence>
<dbReference type="Gene3D" id="3.90.180.10">
    <property type="entry name" value="Medium-chain alcohol dehydrogenases, catalytic domain"/>
    <property type="match status" value="1"/>
</dbReference>
<dbReference type="RefSeq" id="WP_307528286.1">
    <property type="nucleotide sequence ID" value="NZ_JAUSZI010000002.1"/>
</dbReference>
<keyword evidence="2" id="KW-0560">Oxidoreductase</keyword>
<evidence type="ECO:0000256" key="1">
    <source>
        <dbReference type="ARBA" id="ARBA00022857"/>
    </source>
</evidence>
<proteinExistence type="predicted"/>
<name>A0ABU0T7R7_9ACTN</name>
<keyword evidence="4" id="KW-1185">Reference proteome</keyword>
<dbReference type="PANTHER" id="PTHR48106">
    <property type="entry name" value="QUINONE OXIDOREDUCTASE PIG3-RELATED"/>
    <property type="match status" value="1"/>
</dbReference>
<evidence type="ECO:0000313" key="3">
    <source>
        <dbReference type="EMBL" id="MDQ1031862.1"/>
    </source>
</evidence>
<dbReference type="Proteomes" id="UP001230328">
    <property type="component" value="Unassembled WGS sequence"/>
</dbReference>
<evidence type="ECO:0000313" key="4">
    <source>
        <dbReference type="Proteomes" id="UP001230328"/>
    </source>
</evidence>
<protein>
    <submittedName>
        <fullName evidence="3">NADPH:quinone reductase-like Zn-dependent oxidoreductase</fullName>
    </submittedName>
</protein>